<proteinExistence type="predicted"/>
<protein>
    <submittedName>
        <fullName evidence="2">Uncharacterized protein</fullName>
    </submittedName>
</protein>
<reference evidence="2 3" key="1">
    <citation type="journal article" date="2014" name="Agronomy (Basel)">
        <title>A Draft Genome Sequence for Ensete ventricosum, the Drought-Tolerant Tree Against Hunger.</title>
        <authorList>
            <person name="Harrison J."/>
            <person name="Moore K.A."/>
            <person name="Paszkiewicz K."/>
            <person name="Jones T."/>
            <person name="Grant M."/>
            <person name="Ambacheew D."/>
            <person name="Muzemil S."/>
            <person name="Studholme D.J."/>
        </authorList>
    </citation>
    <scope>NUCLEOTIDE SEQUENCE [LARGE SCALE GENOMIC DNA]</scope>
</reference>
<evidence type="ECO:0000313" key="2">
    <source>
        <dbReference type="EMBL" id="RRT79552.1"/>
    </source>
</evidence>
<sequence>MTWRKWRWRTGHDVHVARHEYEIKSRELTRHARIRPDPACAMWDGVGTPQDPLTATCRLHRLSSVKVVRAQAAATDGGDSARKGDGHPQELSTPVGKGRSHLSAVCMGSSHHSPTSDGCLPAKAVAAAYIGVACL</sequence>
<accession>A0A427ATG9</accession>
<evidence type="ECO:0000256" key="1">
    <source>
        <dbReference type="SAM" id="MobiDB-lite"/>
    </source>
</evidence>
<gene>
    <name evidence="2" type="ORF">B296_00025154</name>
</gene>
<organism evidence="2 3">
    <name type="scientific">Ensete ventricosum</name>
    <name type="common">Abyssinian banana</name>
    <name type="synonym">Musa ensete</name>
    <dbReference type="NCBI Taxonomy" id="4639"/>
    <lineage>
        <taxon>Eukaryota</taxon>
        <taxon>Viridiplantae</taxon>
        <taxon>Streptophyta</taxon>
        <taxon>Embryophyta</taxon>
        <taxon>Tracheophyta</taxon>
        <taxon>Spermatophyta</taxon>
        <taxon>Magnoliopsida</taxon>
        <taxon>Liliopsida</taxon>
        <taxon>Zingiberales</taxon>
        <taxon>Musaceae</taxon>
        <taxon>Ensete</taxon>
    </lineage>
</organism>
<feature type="compositionally biased region" description="Basic and acidic residues" evidence="1">
    <location>
        <begin position="79"/>
        <end position="88"/>
    </location>
</feature>
<comment type="caution">
    <text evidence="2">The sequence shown here is derived from an EMBL/GenBank/DDBJ whole genome shotgun (WGS) entry which is preliminary data.</text>
</comment>
<dbReference type="EMBL" id="AMZH03001364">
    <property type="protein sequence ID" value="RRT79552.1"/>
    <property type="molecule type" value="Genomic_DNA"/>
</dbReference>
<dbReference type="AlphaFoldDB" id="A0A427ATG9"/>
<name>A0A427ATG9_ENSVE</name>
<dbReference type="Proteomes" id="UP000287651">
    <property type="component" value="Unassembled WGS sequence"/>
</dbReference>
<evidence type="ECO:0000313" key="3">
    <source>
        <dbReference type="Proteomes" id="UP000287651"/>
    </source>
</evidence>
<feature type="region of interest" description="Disordered" evidence="1">
    <location>
        <begin position="73"/>
        <end position="98"/>
    </location>
</feature>